<organism evidence="1 2">
    <name type="scientific">Acanthoscelides obtectus</name>
    <name type="common">Bean weevil</name>
    <name type="synonym">Bruchus obtectus</name>
    <dbReference type="NCBI Taxonomy" id="200917"/>
    <lineage>
        <taxon>Eukaryota</taxon>
        <taxon>Metazoa</taxon>
        <taxon>Ecdysozoa</taxon>
        <taxon>Arthropoda</taxon>
        <taxon>Hexapoda</taxon>
        <taxon>Insecta</taxon>
        <taxon>Pterygota</taxon>
        <taxon>Neoptera</taxon>
        <taxon>Endopterygota</taxon>
        <taxon>Coleoptera</taxon>
        <taxon>Polyphaga</taxon>
        <taxon>Cucujiformia</taxon>
        <taxon>Chrysomeloidea</taxon>
        <taxon>Chrysomelidae</taxon>
        <taxon>Bruchinae</taxon>
        <taxon>Bruchini</taxon>
        <taxon>Acanthoscelides</taxon>
    </lineage>
</organism>
<dbReference type="AlphaFoldDB" id="A0A9P0M5S3"/>
<dbReference type="EMBL" id="CAKOFQ010007908">
    <property type="protein sequence ID" value="CAH2009705.1"/>
    <property type="molecule type" value="Genomic_DNA"/>
</dbReference>
<comment type="caution">
    <text evidence="1">The sequence shown here is derived from an EMBL/GenBank/DDBJ whole genome shotgun (WGS) entry which is preliminary data.</text>
</comment>
<keyword evidence="2" id="KW-1185">Reference proteome</keyword>
<evidence type="ECO:0000313" key="1">
    <source>
        <dbReference type="EMBL" id="CAH2009705.1"/>
    </source>
</evidence>
<evidence type="ECO:0000313" key="2">
    <source>
        <dbReference type="Proteomes" id="UP001152888"/>
    </source>
</evidence>
<proteinExistence type="predicted"/>
<dbReference type="Proteomes" id="UP001152888">
    <property type="component" value="Unassembled WGS sequence"/>
</dbReference>
<sequence>MSSSDEELLLLLCHRFIILFKVMSVCIKISLQSAVQQIASKRHNKERKVMLNI</sequence>
<protein>
    <submittedName>
        <fullName evidence="1">Uncharacterized protein</fullName>
    </submittedName>
</protein>
<accession>A0A9P0M5S3</accession>
<name>A0A9P0M5S3_ACAOB</name>
<reference evidence="1" key="1">
    <citation type="submission" date="2022-03" db="EMBL/GenBank/DDBJ databases">
        <authorList>
            <person name="Sayadi A."/>
        </authorList>
    </citation>
    <scope>NUCLEOTIDE SEQUENCE</scope>
</reference>
<gene>
    <name evidence="1" type="ORF">ACAOBT_LOCUS31061</name>
</gene>